<evidence type="ECO:0000313" key="1">
    <source>
        <dbReference type="EMBL" id="TKR93112.1"/>
    </source>
</evidence>
<protein>
    <submittedName>
        <fullName evidence="1">Uncharacterized protein</fullName>
    </submittedName>
</protein>
<gene>
    <name evidence="1" type="ORF">L596_007629</name>
</gene>
<evidence type="ECO:0000313" key="2">
    <source>
        <dbReference type="Proteomes" id="UP000298663"/>
    </source>
</evidence>
<keyword evidence="2" id="KW-1185">Reference proteome</keyword>
<reference evidence="1 2" key="1">
    <citation type="journal article" date="2015" name="Genome Biol.">
        <title>Comparative genomics of Steinernema reveals deeply conserved gene regulatory networks.</title>
        <authorList>
            <person name="Dillman A.R."/>
            <person name="Macchietto M."/>
            <person name="Porter C.F."/>
            <person name="Rogers A."/>
            <person name="Williams B."/>
            <person name="Antoshechkin I."/>
            <person name="Lee M.M."/>
            <person name="Goodwin Z."/>
            <person name="Lu X."/>
            <person name="Lewis E.E."/>
            <person name="Goodrich-Blair H."/>
            <person name="Stock S.P."/>
            <person name="Adams B.J."/>
            <person name="Sternberg P.W."/>
            <person name="Mortazavi A."/>
        </authorList>
    </citation>
    <scope>NUCLEOTIDE SEQUENCE [LARGE SCALE GENOMIC DNA]</scope>
    <source>
        <strain evidence="1 2">ALL</strain>
    </source>
</reference>
<dbReference type="EMBL" id="AZBU02000002">
    <property type="protein sequence ID" value="TKR93112.1"/>
    <property type="molecule type" value="Genomic_DNA"/>
</dbReference>
<reference evidence="1 2" key="2">
    <citation type="journal article" date="2019" name="G3 (Bethesda)">
        <title>Hybrid Assembly of the Genome of the Entomopathogenic Nematode Steinernema carpocapsae Identifies the X-Chromosome.</title>
        <authorList>
            <person name="Serra L."/>
            <person name="Macchietto M."/>
            <person name="Macias-Munoz A."/>
            <person name="McGill C.J."/>
            <person name="Rodriguez I.M."/>
            <person name="Rodriguez B."/>
            <person name="Murad R."/>
            <person name="Mortazavi A."/>
        </authorList>
    </citation>
    <scope>NUCLEOTIDE SEQUENCE [LARGE SCALE GENOMIC DNA]</scope>
    <source>
        <strain evidence="1 2">ALL</strain>
    </source>
</reference>
<accession>A0A4U5P9Z5</accession>
<proteinExistence type="predicted"/>
<dbReference type="AlphaFoldDB" id="A0A4U5P9Z5"/>
<comment type="caution">
    <text evidence="1">The sequence shown here is derived from an EMBL/GenBank/DDBJ whole genome shotgun (WGS) entry which is preliminary data.</text>
</comment>
<sequence>MSAPMLQRPIHRSVVIIRPQFQDFICNLTTLRPIHYKECIGNLSKRAIISVFFFPNLIQTVMKEEPKLDAILSRITLLLKLPFSSTNLLRTSVVSSAISWDSASSLSSNFYMRSFDSCFCISHSSNSDTFE</sequence>
<organism evidence="1 2">
    <name type="scientific">Steinernema carpocapsae</name>
    <name type="common">Entomopathogenic nematode</name>
    <dbReference type="NCBI Taxonomy" id="34508"/>
    <lineage>
        <taxon>Eukaryota</taxon>
        <taxon>Metazoa</taxon>
        <taxon>Ecdysozoa</taxon>
        <taxon>Nematoda</taxon>
        <taxon>Chromadorea</taxon>
        <taxon>Rhabditida</taxon>
        <taxon>Tylenchina</taxon>
        <taxon>Panagrolaimomorpha</taxon>
        <taxon>Strongyloidoidea</taxon>
        <taxon>Steinernematidae</taxon>
        <taxon>Steinernema</taxon>
    </lineage>
</organism>
<name>A0A4U5P9Z5_STECR</name>
<dbReference type="Proteomes" id="UP000298663">
    <property type="component" value="Unassembled WGS sequence"/>
</dbReference>